<feature type="transmembrane region" description="Helical" evidence="1">
    <location>
        <begin position="53"/>
        <end position="75"/>
    </location>
</feature>
<dbReference type="Proteomes" id="UP000078070">
    <property type="component" value="Chromosome"/>
</dbReference>
<proteinExistence type="predicted"/>
<keyword evidence="1" id="KW-0472">Membrane</keyword>
<dbReference type="RefSeq" id="WP_067385513.1">
    <property type="nucleotide sequence ID" value="NZ_CP015839.1"/>
</dbReference>
<evidence type="ECO:0000313" key="3">
    <source>
        <dbReference type="Proteomes" id="UP000078070"/>
    </source>
</evidence>
<dbReference type="AlphaFoldDB" id="A0A1A9F1V6"/>
<accession>A0A1A9F1V6</accession>
<gene>
    <name evidence="2" type="ORF">A8C75_17885</name>
</gene>
<reference evidence="2 3" key="2">
    <citation type="journal article" date="2018" name="Int. J. Syst. Evol. Microbiol.">
        <title>Marinobacterium aestuarii sp. nov., a benzene-degrading marine bacterium isolated from estuary sediment.</title>
        <authorList>
            <person name="Bae S.S."/>
            <person name="Jung J."/>
            <person name="Chung D."/>
            <person name="Baek K."/>
        </authorList>
    </citation>
    <scope>NUCLEOTIDE SEQUENCE [LARGE SCALE GENOMIC DNA]</scope>
    <source>
        <strain evidence="2 3">ST58-10</strain>
    </source>
</reference>
<sequence>MGVTDKAKGSLLFPSPSRRVPGKRYLNIALRSLHLVGIAGLAGHFLYQLPTAQWLGFLWLGLGAGLAMVLIELYCDGIWLLQLRGQAILLKVFLLGLVIPWPVLMAPVFVLAILISGFFAHAPGHLRYYSLYHGRVVKALRDASGAIKDSGQL</sequence>
<organism evidence="2 3">
    <name type="scientific">Marinobacterium aestuarii</name>
    <dbReference type="NCBI Taxonomy" id="1821621"/>
    <lineage>
        <taxon>Bacteria</taxon>
        <taxon>Pseudomonadati</taxon>
        <taxon>Pseudomonadota</taxon>
        <taxon>Gammaproteobacteria</taxon>
        <taxon>Oceanospirillales</taxon>
        <taxon>Oceanospirillaceae</taxon>
        <taxon>Marinobacterium</taxon>
    </lineage>
</organism>
<dbReference type="KEGG" id="mars:A8C75_17885"/>
<feature type="transmembrane region" description="Helical" evidence="1">
    <location>
        <begin position="28"/>
        <end position="47"/>
    </location>
</feature>
<keyword evidence="1" id="KW-0812">Transmembrane</keyword>
<name>A0A1A9F1V6_9GAMM</name>
<dbReference type="STRING" id="1821621.A8C75_17885"/>
<evidence type="ECO:0000256" key="1">
    <source>
        <dbReference type="SAM" id="Phobius"/>
    </source>
</evidence>
<reference evidence="3" key="1">
    <citation type="submission" date="2016-05" db="EMBL/GenBank/DDBJ databases">
        <authorList>
            <person name="Baek K."/>
            <person name="Yang S.-J."/>
        </authorList>
    </citation>
    <scope>NUCLEOTIDE SEQUENCE [LARGE SCALE GENOMIC DNA]</scope>
    <source>
        <strain evidence="3">ST58-10</strain>
    </source>
</reference>
<keyword evidence="3" id="KW-1185">Reference proteome</keyword>
<keyword evidence="1" id="KW-1133">Transmembrane helix</keyword>
<dbReference type="EMBL" id="CP015839">
    <property type="protein sequence ID" value="ANG64157.1"/>
    <property type="molecule type" value="Genomic_DNA"/>
</dbReference>
<protein>
    <submittedName>
        <fullName evidence="2">Uncharacterized protein</fullName>
    </submittedName>
</protein>
<evidence type="ECO:0000313" key="2">
    <source>
        <dbReference type="EMBL" id="ANG64157.1"/>
    </source>
</evidence>
<feature type="transmembrane region" description="Helical" evidence="1">
    <location>
        <begin position="87"/>
        <end position="120"/>
    </location>
</feature>
<dbReference type="OrthoDB" id="6118617at2"/>